<gene>
    <name evidence="1" type="ORF">L484_001251</name>
</gene>
<dbReference type="EMBL" id="KE626888">
    <property type="protein sequence ID" value="EXC58828.1"/>
    <property type="molecule type" value="Genomic_DNA"/>
</dbReference>
<keyword evidence="2" id="KW-1185">Reference proteome</keyword>
<reference evidence="2" key="1">
    <citation type="submission" date="2013-01" db="EMBL/GenBank/DDBJ databases">
        <title>Draft Genome Sequence of a Mulberry Tree, Morus notabilis C.K. Schneid.</title>
        <authorList>
            <person name="He N."/>
            <person name="Zhao S."/>
        </authorList>
    </citation>
    <scope>NUCLEOTIDE SEQUENCE</scope>
</reference>
<evidence type="ECO:0000313" key="1">
    <source>
        <dbReference type="EMBL" id="EXC58828.1"/>
    </source>
</evidence>
<proteinExistence type="predicted"/>
<dbReference type="Proteomes" id="UP000030645">
    <property type="component" value="Unassembled WGS sequence"/>
</dbReference>
<protein>
    <submittedName>
        <fullName evidence="1">Uncharacterized protein</fullName>
    </submittedName>
</protein>
<evidence type="ECO:0000313" key="2">
    <source>
        <dbReference type="Proteomes" id="UP000030645"/>
    </source>
</evidence>
<organism evidence="1 2">
    <name type="scientific">Morus notabilis</name>
    <dbReference type="NCBI Taxonomy" id="981085"/>
    <lineage>
        <taxon>Eukaryota</taxon>
        <taxon>Viridiplantae</taxon>
        <taxon>Streptophyta</taxon>
        <taxon>Embryophyta</taxon>
        <taxon>Tracheophyta</taxon>
        <taxon>Spermatophyta</taxon>
        <taxon>Magnoliopsida</taxon>
        <taxon>eudicotyledons</taxon>
        <taxon>Gunneridae</taxon>
        <taxon>Pentapetalae</taxon>
        <taxon>rosids</taxon>
        <taxon>fabids</taxon>
        <taxon>Rosales</taxon>
        <taxon>Moraceae</taxon>
        <taxon>Moreae</taxon>
        <taxon>Morus</taxon>
    </lineage>
</organism>
<dbReference type="AlphaFoldDB" id="W9SFH6"/>
<accession>W9SFH6</accession>
<sequence>MAILLLQHLSRRLLRPELIVLPSIDRAKTSLPESNEQKPHQQYENQPPNQQYWRRLWKRKTINTSSTNLEYFAFIFY</sequence>
<name>W9SFH6_9ROSA</name>